<comment type="similarity">
    <text evidence="2">Belongs to the Nudix hydrolase family.</text>
</comment>
<evidence type="ECO:0000256" key="2">
    <source>
        <dbReference type="ARBA" id="ARBA00005582"/>
    </source>
</evidence>
<dbReference type="Gene3D" id="3.90.79.10">
    <property type="entry name" value="Nucleoside Triphosphate Pyrophosphohydrolase"/>
    <property type="match status" value="1"/>
</dbReference>
<dbReference type="InterPro" id="IPR015797">
    <property type="entry name" value="NUDIX_hydrolase-like_dom_sf"/>
</dbReference>
<dbReference type="GO" id="GO:0006281">
    <property type="term" value="P:DNA repair"/>
    <property type="evidence" value="ECO:0007669"/>
    <property type="project" value="InterPro"/>
</dbReference>
<comment type="cofactor">
    <cofactor evidence="1">
        <name>Mg(2+)</name>
        <dbReference type="ChEBI" id="CHEBI:18420"/>
    </cofactor>
</comment>
<evidence type="ECO:0000256" key="5">
    <source>
        <dbReference type="ARBA" id="ARBA00022842"/>
    </source>
</evidence>
<name>A0A178HH20_9LACT</name>
<dbReference type="SUPFAM" id="SSF55811">
    <property type="entry name" value="Nudix"/>
    <property type="match status" value="1"/>
</dbReference>
<dbReference type="InterPro" id="IPR020084">
    <property type="entry name" value="NUDIX_hydrolase_CS"/>
</dbReference>
<dbReference type="GO" id="GO:0008413">
    <property type="term" value="F:8-oxo-7,8-dihydroguanosine triphosphate pyrophosphatase activity"/>
    <property type="evidence" value="ECO:0007669"/>
    <property type="project" value="InterPro"/>
</dbReference>
<evidence type="ECO:0000256" key="4">
    <source>
        <dbReference type="ARBA" id="ARBA00022801"/>
    </source>
</evidence>
<dbReference type="Proteomes" id="UP000251923">
    <property type="component" value="Unassembled WGS sequence"/>
</dbReference>
<dbReference type="GO" id="GO:0005737">
    <property type="term" value="C:cytoplasm"/>
    <property type="evidence" value="ECO:0007669"/>
    <property type="project" value="TreeGrafter"/>
</dbReference>
<evidence type="ECO:0000256" key="1">
    <source>
        <dbReference type="ARBA" id="ARBA00001946"/>
    </source>
</evidence>
<dbReference type="EMBL" id="QMHM01000003">
    <property type="protein sequence ID" value="RAV80826.1"/>
    <property type="molecule type" value="Genomic_DNA"/>
</dbReference>
<dbReference type="GeneID" id="86969998"/>
<dbReference type="RefSeq" id="WP_064292249.1">
    <property type="nucleotide sequence ID" value="NZ_JASODG010000003.1"/>
</dbReference>
<dbReference type="InterPro" id="IPR003562">
    <property type="entry name" value="Mutator_MutX_prot"/>
</dbReference>
<evidence type="ECO:0000313" key="6">
    <source>
        <dbReference type="EMBL" id="RAV80826.1"/>
    </source>
</evidence>
<keyword evidence="4" id="KW-0378">Hydrolase</keyword>
<dbReference type="PANTHER" id="PTHR43758:SF2">
    <property type="entry name" value="OXIDIZED PURINE NUCLEOSIDE TRIPHOSPHATE HYDROLASE"/>
    <property type="match status" value="1"/>
</dbReference>
<protein>
    <submittedName>
        <fullName evidence="6">8-oxo-dGTP diphosphatase</fullName>
    </submittedName>
</protein>
<dbReference type="AlphaFoldDB" id="A0A178HH20"/>
<dbReference type="CDD" id="cd18886">
    <property type="entry name" value="NUDIX_MutT_Nudt1"/>
    <property type="match status" value="1"/>
</dbReference>
<organism evidence="6 7">
    <name type="scientific">Aerococcus urinae</name>
    <dbReference type="NCBI Taxonomy" id="1376"/>
    <lineage>
        <taxon>Bacteria</taxon>
        <taxon>Bacillati</taxon>
        <taxon>Bacillota</taxon>
        <taxon>Bacilli</taxon>
        <taxon>Lactobacillales</taxon>
        <taxon>Aerococcaceae</taxon>
        <taxon>Aerococcus</taxon>
    </lineage>
</organism>
<dbReference type="PRINTS" id="PR01402">
    <property type="entry name" value="MUTATORMUTX"/>
</dbReference>
<dbReference type="PROSITE" id="PS00893">
    <property type="entry name" value="NUDIX_BOX"/>
    <property type="match status" value="1"/>
</dbReference>
<keyword evidence="3" id="KW-0479">Metal-binding</keyword>
<dbReference type="PROSITE" id="PS51462">
    <property type="entry name" value="NUDIX"/>
    <property type="match status" value="1"/>
</dbReference>
<dbReference type="Pfam" id="PF00293">
    <property type="entry name" value="NUDIX"/>
    <property type="match status" value="1"/>
</dbReference>
<dbReference type="PANTHER" id="PTHR43758">
    <property type="entry name" value="7,8-DIHYDRO-8-OXOGUANINE TRIPHOSPHATASE"/>
    <property type="match status" value="1"/>
</dbReference>
<dbReference type="GO" id="GO:0046872">
    <property type="term" value="F:metal ion binding"/>
    <property type="evidence" value="ECO:0007669"/>
    <property type="project" value="UniProtKB-KW"/>
</dbReference>
<reference evidence="6 7" key="1">
    <citation type="submission" date="2018-04" db="EMBL/GenBank/DDBJ databases">
        <title>Aerococcus urinae genomes.</title>
        <authorList>
            <person name="Hilt E."/>
            <person name="Gilbert N.M."/>
            <person name="Thomas-White K."/>
            <person name="Putonti C."/>
            <person name="Lewis A.L."/>
            <person name="Visck K.L."/>
            <person name="Wolfe A.J."/>
        </authorList>
    </citation>
    <scope>NUCLEOTIDE SEQUENCE [LARGE SCALE GENOMIC DNA]</scope>
    <source>
        <strain evidence="6 7">UMB7480</strain>
    </source>
</reference>
<proteinExistence type="inferred from homology"/>
<comment type="caution">
    <text evidence="6">The sequence shown here is derived from an EMBL/GenBank/DDBJ whole genome shotgun (WGS) entry which is preliminary data.</text>
</comment>
<sequence length="153" mass="17787">MQLTSLVYLERDERFLMLHRIKKAHDINQGKWVGIGGKFELGEAPLECAKREVKEETGWELKDAEFRGIVTFIYADDEPMYIFVYTGTLASDDVRENDEGVMAWIPKDEVLDLPLWEGDRLFLEPLMTSDDLFDIKVVYDENSQLLAYEDNSQ</sequence>
<keyword evidence="5" id="KW-0460">Magnesium</keyword>
<gene>
    <name evidence="6" type="ORF">DBT54_02225</name>
</gene>
<evidence type="ECO:0000313" key="7">
    <source>
        <dbReference type="Proteomes" id="UP000251923"/>
    </source>
</evidence>
<accession>A0A178HH20</accession>
<dbReference type="InterPro" id="IPR000086">
    <property type="entry name" value="NUDIX_hydrolase_dom"/>
</dbReference>
<evidence type="ECO:0000256" key="3">
    <source>
        <dbReference type="ARBA" id="ARBA00022723"/>
    </source>
</evidence>